<feature type="non-terminal residue" evidence="6">
    <location>
        <position position="366"/>
    </location>
</feature>
<dbReference type="Gene3D" id="3.30.70.270">
    <property type="match status" value="1"/>
</dbReference>
<feature type="compositionally biased region" description="Polar residues" evidence="4">
    <location>
        <begin position="168"/>
        <end position="190"/>
    </location>
</feature>
<evidence type="ECO:0000259" key="5">
    <source>
        <dbReference type="Pfam" id="PF17919"/>
    </source>
</evidence>
<evidence type="ECO:0000313" key="6">
    <source>
        <dbReference type="EMBL" id="KAH9296071.1"/>
    </source>
</evidence>
<gene>
    <name evidence="6" type="ORF">KI387_039659</name>
</gene>
<evidence type="ECO:0000256" key="3">
    <source>
        <dbReference type="RuleBase" id="RU004328"/>
    </source>
</evidence>
<dbReference type="InterPro" id="IPR043128">
    <property type="entry name" value="Rev_trsase/Diguanyl_cyclase"/>
</dbReference>
<reference evidence="6 7" key="1">
    <citation type="journal article" date="2021" name="Nat. Plants">
        <title>The Taxus genome provides insights into paclitaxel biosynthesis.</title>
        <authorList>
            <person name="Xiong X."/>
            <person name="Gou J."/>
            <person name="Liao Q."/>
            <person name="Li Y."/>
            <person name="Zhou Q."/>
            <person name="Bi G."/>
            <person name="Li C."/>
            <person name="Du R."/>
            <person name="Wang X."/>
            <person name="Sun T."/>
            <person name="Guo L."/>
            <person name="Liang H."/>
            <person name="Lu P."/>
            <person name="Wu Y."/>
            <person name="Zhang Z."/>
            <person name="Ro D.K."/>
            <person name="Shang Y."/>
            <person name="Huang S."/>
            <person name="Yan J."/>
        </authorList>
    </citation>
    <scope>NUCLEOTIDE SEQUENCE [LARGE SCALE GENOMIC DNA]</scope>
    <source>
        <strain evidence="6">Ta-2019</strain>
    </source>
</reference>
<dbReference type="Gene3D" id="3.90.730.10">
    <property type="entry name" value="Ribonuclease T2-like"/>
    <property type="match status" value="1"/>
</dbReference>
<sequence length="366" mass="40861">KHGTCSYPVIKDEYSYFSTALQLNSKYNILDILNAAGLNPDNNKEYLTHDLVSTISKAVGATPSLVCSNGQLEELRLCFYKDFKVSSQGVRDPEKLAKYTFVSLPQPNAGDLLIDIDTSLRIQVARTPVREIKEEVQKFPLRTYDEVLESALRIDQAVIDSGRKTYGTNGKLTTPNQNTTAYPNTGNANQGPKILNKNRRVTTDGVTDQTKRANVVNISPPINNQRNNNFTPTINACVFGVTGGKLLGYIISSQGIDVDPAKIWDVLEIIPPSDESRIRSFLGKLSAIRRFIPDLSFSIHPINNLLKKDYSIDWTKECNEAFEVVKHFLLSPPTLMPPRPDHPLILYSRATDVSLAYMLAQEDNDK</sequence>
<dbReference type="InterPro" id="IPR043502">
    <property type="entry name" value="DNA/RNA_pol_sf"/>
</dbReference>
<dbReference type="EMBL" id="JAHRHJ020000011">
    <property type="protein sequence ID" value="KAH9296071.1"/>
    <property type="molecule type" value="Genomic_DNA"/>
</dbReference>
<dbReference type="Pfam" id="PF00445">
    <property type="entry name" value="Ribonuclease_T2"/>
    <property type="match status" value="1"/>
</dbReference>
<feature type="region of interest" description="Disordered" evidence="4">
    <location>
        <begin position="168"/>
        <end position="194"/>
    </location>
</feature>
<dbReference type="SUPFAM" id="SSF56672">
    <property type="entry name" value="DNA/RNA polymerases"/>
    <property type="match status" value="1"/>
</dbReference>
<dbReference type="InterPro" id="IPR036430">
    <property type="entry name" value="RNase_T2-like_sf"/>
</dbReference>
<evidence type="ECO:0000256" key="2">
    <source>
        <dbReference type="ARBA" id="ARBA00023268"/>
    </source>
</evidence>
<comment type="similarity">
    <text evidence="1 3">Belongs to the RNase T2 family.</text>
</comment>
<dbReference type="GO" id="GO:0033897">
    <property type="term" value="F:ribonuclease T2 activity"/>
    <property type="evidence" value="ECO:0007669"/>
    <property type="project" value="InterPro"/>
</dbReference>
<dbReference type="Proteomes" id="UP000824469">
    <property type="component" value="Unassembled WGS sequence"/>
</dbReference>
<feature type="domain" description="Reverse transcriptase/retrotransposon-derived protein RNase H-like" evidence="5">
    <location>
        <begin position="314"/>
        <end position="365"/>
    </location>
</feature>
<dbReference type="InterPro" id="IPR041577">
    <property type="entry name" value="RT_RNaseH_2"/>
</dbReference>
<dbReference type="InterPro" id="IPR050951">
    <property type="entry name" value="Retrovirus_Pol_polyprotein"/>
</dbReference>
<proteinExistence type="inferred from homology"/>
<accession>A0AA38CB35</accession>
<dbReference type="SUPFAM" id="SSF55895">
    <property type="entry name" value="Ribonuclease Rh-like"/>
    <property type="match status" value="1"/>
</dbReference>
<dbReference type="GO" id="GO:0003723">
    <property type="term" value="F:RNA binding"/>
    <property type="evidence" value="ECO:0007669"/>
    <property type="project" value="InterPro"/>
</dbReference>
<keyword evidence="7" id="KW-1185">Reference proteome</keyword>
<dbReference type="PANTHER" id="PTHR37984:SF5">
    <property type="entry name" value="PROTEIN NYNRIN-LIKE"/>
    <property type="match status" value="1"/>
</dbReference>
<evidence type="ECO:0000256" key="4">
    <source>
        <dbReference type="SAM" id="MobiDB-lite"/>
    </source>
</evidence>
<keyword evidence="2" id="KW-0511">Multifunctional enzyme</keyword>
<dbReference type="AlphaFoldDB" id="A0AA38CB35"/>
<dbReference type="PANTHER" id="PTHR37984">
    <property type="entry name" value="PROTEIN CBG26694"/>
    <property type="match status" value="1"/>
</dbReference>
<dbReference type="Pfam" id="PF17919">
    <property type="entry name" value="RT_RNaseH_2"/>
    <property type="match status" value="1"/>
</dbReference>
<comment type="caution">
    <text evidence="6">The sequence shown here is derived from an EMBL/GenBank/DDBJ whole genome shotgun (WGS) entry which is preliminary data.</text>
</comment>
<organism evidence="6 7">
    <name type="scientific">Taxus chinensis</name>
    <name type="common">Chinese yew</name>
    <name type="synonym">Taxus wallichiana var. chinensis</name>
    <dbReference type="NCBI Taxonomy" id="29808"/>
    <lineage>
        <taxon>Eukaryota</taxon>
        <taxon>Viridiplantae</taxon>
        <taxon>Streptophyta</taxon>
        <taxon>Embryophyta</taxon>
        <taxon>Tracheophyta</taxon>
        <taxon>Spermatophyta</taxon>
        <taxon>Pinopsida</taxon>
        <taxon>Pinidae</taxon>
        <taxon>Conifers II</taxon>
        <taxon>Cupressales</taxon>
        <taxon>Taxaceae</taxon>
        <taxon>Taxus</taxon>
    </lineage>
</organism>
<name>A0AA38CB35_TAXCH</name>
<evidence type="ECO:0000256" key="1">
    <source>
        <dbReference type="ARBA" id="ARBA00007469"/>
    </source>
</evidence>
<evidence type="ECO:0000313" key="7">
    <source>
        <dbReference type="Proteomes" id="UP000824469"/>
    </source>
</evidence>
<protein>
    <recommendedName>
        <fullName evidence="5">Reverse transcriptase/retrotransposon-derived protein RNase H-like domain-containing protein</fullName>
    </recommendedName>
</protein>
<dbReference type="InterPro" id="IPR001568">
    <property type="entry name" value="RNase_T2-like"/>
</dbReference>